<keyword evidence="3" id="KW-1185">Reference proteome</keyword>
<dbReference type="SUPFAM" id="SSF81383">
    <property type="entry name" value="F-box domain"/>
    <property type="match status" value="1"/>
</dbReference>
<dbReference type="PANTHER" id="PTHR31672">
    <property type="entry name" value="BNACNNG10540D PROTEIN"/>
    <property type="match status" value="1"/>
</dbReference>
<organism evidence="2 3">
    <name type="scientific">Spirodela intermedia</name>
    <name type="common">Intermediate duckweed</name>
    <dbReference type="NCBI Taxonomy" id="51605"/>
    <lineage>
        <taxon>Eukaryota</taxon>
        <taxon>Viridiplantae</taxon>
        <taxon>Streptophyta</taxon>
        <taxon>Embryophyta</taxon>
        <taxon>Tracheophyta</taxon>
        <taxon>Spermatophyta</taxon>
        <taxon>Magnoliopsida</taxon>
        <taxon>Liliopsida</taxon>
        <taxon>Araceae</taxon>
        <taxon>Lemnoideae</taxon>
        <taxon>Spirodela</taxon>
    </lineage>
</organism>
<dbReference type="InterPro" id="IPR001810">
    <property type="entry name" value="F-box_dom"/>
</dbReference>
<dbReference type="Pfam" id="PF00646">
    <property type="entry name" value="F-box"/>
    <property type="match status" value="1"/>
</dbReference>
<dbReference type="InterPro" id="IPR050796">
    <property type="entry name" value="SCF_F-box_component"/>
</dbReference>
<gene>
    <name evidence="2" type="ORF">SI7747_UN021238</name>
</gene>
<dbReference type="Proteomes" id="UP001189122">
    <property type="component" value="Unassembled WGS sequence"/>
</dbReference>
<sequence>MDYSGPRELPKECGLEILSWSPAKQVARCRSLCKSFYTATQSRSFHLLQARRAKADAGVFLRGHFVGSQLVFTDESAGGPASSRLLLYNPARRTSLPLGRPGGAKILNNMSAGATILLGDGVDMDVVCVTPTDYWSSFMECWLYSSGERRWKLVSDKVFVGPRNIKSHHPVPTSSGLIYLTSTCGRYHRQDPYIVAVDVKVGSSRILPLPEKAVLASDDGDIEIRSFTIYDMKDPDRWVWEERGLQVNMTSMGLEPRPIGGFSLVNSDILVFTVEEYVYVYDMHSGGGRKFISRLPGCRSYIYSYANTLRPCGRSEEG</sequence>
<dbReference type="PANTHER" id="PTHR31672:SF13">
    <property type="entry name" value="F-BOX PROTEIN CPR30-LIKE"/>
    <property type="match status" value="1"/>
</dbReference>
<accession>A0ABN7EAZ9</accession>
<dbReference type="SMART" id="SM00256">
    <property type="entry name" value="FBOX"/>
    <property type="match status" value="1"/>
</dbReference>
<dbReference type="InterPro" id="IPR036047">
    <property type="entry name" value="F-box-like_dom_sf"/>
</dbReference>
<comment type="caution">
    <text evidence="2">The sequence shown here is derived from an EMBL/GenBank/DDBJ whole genome shotgun (WGS) entry which is preliminary data.</text>
</comment>
<proteinExistence type="predicted"/>
<evidence type="ECO:0000313" key="2">
    <source>
        <dbReference type="EMBL" id="CAA6674880.1"/>
    </source>
</evidence>
<name>A0ABN7EAZ9_SPIIN</name>
<protein>
    <recommendedName>
        <fullName evidence="1">F-box domain-containing protein</fullName>
    </recommendedName>
</protein>
<reference evidence="3" key="1">
    <citation type="journal article" date="2020" name="Sci. Rep.">
        <title>Chromosome-scale genome assembly for the duckweed Spirodela intermedia, integrating cytogenetic maps, PacBio and Oxford Nanopore libraries.</title>
        <authorList>
            <person name="Hoang P.T.N."/>
            <person name="Fiebig A."/>
            <person name="Novak P."/>
            <person name="Macas J."/>
            <person name="Cao H.X."/>
            <person name="Stepanenko A."/>
            <person name="Chen G."/>
            <person name="Borisjuk N."/>
            <person name="Scholz U."/>
            <person name="Schubert I."/>
        </authorList>
    </citation>
    <scope>NUCLEOTIDE SEQUENCE [LARGE SCALE GENOMIC DNA]</scope>
</reference>
<evidence type="ECO:0000259" key="1">
    <source>
        <dbReference type="SMART" id="SM00256"/>
    </source>
</evidence>
<dbReference type="EMBL" id="CACRZD030000168">
    <property type="protein sequence ID" value="CAA6674880.1"/>
    <property type="molecule type" value="Genomic_DNA"/>
</dbReference>
<feature type="domain" description="F-box" evidence="1">
    <location>
        <begin position="9"/>
        <end position="49"/>
    </location>
</feature>
<evidence type="ECO:0000313" key="3">
    <source>
        <dbReference type="Proteomes" id="UP001189122"/>
    </source>
</evidence>